<dbReference type="Proteomes" id="UP001140453">
    <property type="component" value="Unassembled WGS sequence"/>
</dbReference>
<dbReference type="EMBL" id="JAPEVB010000001">
    <property type="protein sequence ID" value="KAJ4396065.1"/>
    <property type="molecule type" value="Genomic_DNA"/>
</dbReference>
<reference evidence="1" key="1">
    <citation type="submission" date="2022-10" db="EMBL/GenBank/DDBJ databases">
        <title>Tapping the CABI collections for fungal endophytes: first genome assemblies for Collariella, Neodidymelliopsis, Ascochyta clinopodiicola, Didymella pomorum, Didymosphaeria variabile, Neocosmospora piperis and Neocucurbitaria cava.</title>
        <authorList>
            <person name="Hill R."/>
        </authorList>
    </citation>
    <scope>NUCLEOTIDE SEQUENCE</scope>
    <source>
        <strain evidence="1">IMI 355082</strain>
    </source>
</reference>
<protein>
    <submittedName>
        <fullName evidence="1">Uncharacterized protein</fullName>
    </submittedName>
</protein>
<dbReference type="AlphaFoldDB" id="A0A9W9D1J9"/>
<gene>
    <name evidence="1" type="ORF">N0V93_000282</name>
</gene>
<dbReference type="InterPro" id="IPR053037">
    <property type="entry name" value="Pericyclase_pydY-like"/>
</dbReference>
<evidence type="ECO:0000313" key="1">
    <source>
        <dbReference type="EMBL" id="KAJ4396065.1"/>
    </source>
</evidence>
<accession>A0A9W9D1J9</accession>
<dbReference type="PANTHER" id="PTHR38115:SF1">
    <property type="entry name" value="LIPOCALIN-LIKE DOMAIN-CONTAINING PROTEIN"/>
    <property type="match status" value="1"/>
</dbReference>
<dbReference type="OrthoDB" id="425354at2759"/>
<organism evidence="1 2">
    <name type="scientific">Gnomoniopsis smithogilvyi</name>
    <dbReference type="NCBI Taxonomy" id="1191159"/>
    <lineage>
        <taxon>Eukaryota</taxon>
        <taxon>Fungi</taxon>
        <taxon>Dikarya</taxon>
        <taxon>Ascomycota</taxon>
        <taxon>Pezizomycotina</taxon>
        <taxon>Sordariomycetes</taxon>
        <taxon>Sordariomycetidae</taxon>
        <taxon>Diaporthales</taxon>
        <taxon>Gnomoniaceae</taxon>
        <taxon>Gnomoniopsis</taxon>
    </lineage>
</organism>
<evidence type="ECO:0000313" key="2">
    <source>
        <dbReference type="Proteomes" id="UP001140453"/>
    </source>
</evidence>
<proteinExistence type="predicted"/>
<dbReference type="PANTHER" id="PTHR38115">
    <property type="entry name" value="LIPOCALIN-LIKE DOMAIN-CONTAINING PROTEIN"/>
    <property type="match status" value="1"/>
</dbReference>
<name>A0A9W9D1J9_9PEZI</name>
<sequence>MAAPSDITVKNLNGKYSLNKALSDDQEPILVIQKVGWIQRKAIGAATLELTIKIYEQDGVTKFDTSIKPSMGPASTEERYLDWEKVVDFKHPLFGSGKNRTKYITVSELDDEFLSKGWEEGTEELILTQNEMDTGIVTKLVHGFEVVSGERHYVRHVLSKNKKGEEAKVRLVYNYEGAA</sequence>
<comment type="caution">
    <text evidence="1">The sequence shown here is derived from an EMBL/GenBank/DDBJ whole genome shotgun (WGS) entry which is preliminary data.</text>
</comment>
<keyword evidence="2" id="KW-1185">Reference proteome</keyword>